<dbReference type="RefSeq" id="WP_077689429.1">
    <property type="nucleotide sequence ID" value="NZ_JACCHL010000001.1"/>
</dbReference>
<evidence type="ECO:0000313" key="9">
    <source>
        <dbReference type="Proteomes" id="UP000189004"/>
    </source>
</evidence>
<comment type="function">
    <text evidence="4 6">Catalyzes the cleavage of L-kynurenine (L-Kyn) and L-3-hydroxykynurenine (L-3OHKyn) into anthranilic acid (AA) and 3-hydroxyanthranilic acid (3-OHAA), respectively.</text>
</comment>
<keyword evidence="1 4" id="KW-0662">Pyridine nucleotide biosynthesis</keyword>
<feature type="modified residue" description="N6-(pyridoxal phosphate)lysine" evidence="4">
    <location>
        <position position="224"/>
    </location>
</feature>
<reference evidence="9" key="2">
    <citation type="submission" date="2016-08" db="EMBL/GenBank/DDBJ databases">
        <authorList>
            <person name="Tokovenko B."/>
            <person name="Kalinowski J."/>
        </authorList>
    </citation>
    <scope>NUCLEOTIDE SEQUENCE [LARGE SCALE GENOMIC DNA]</scope>
    <source>
        <strain evidence="9">UTMC102</strain>
    </source>
</reference>
<dbReference type="AlphaFoldDB" id="A0A1V3BX17"/>
<keyword evidence="2 4" id="KW-0378">Hydrolase</keyword>
<dbReference type="GO" id="GO:0030429">
    <property type="term" value="F:kynureninase activity"/>
    <property type="evidence" value="ECO:0007669"/>
    <property type="project" value="UniProtKB-UniRule"/>
</dbReference>
<evidence type="ECO:0000256" key="3">
    <source>
        <dbReference type="ARBA" id="ARBA00022898"/>
    </source>
</evidence>
<dbReference type="InterPro" id="IPR010111">
    <property type="entry name" value="Kynureninase"/>
</dbReference>
<feature type="binding site" evidence="4">
    <location>
        <position position="201"/>
    </location>
    <ligand>
        <name>pyridoxal 5'-phosphate</name>
        <dbReference type="ChEBI" id="CHEBI:597326"/>
    </ligand>
</feature>
<accession>A0A7Z0BKK2</accession>
<dbReference type="UniPathway" id="UPA00253">
    <property type="reaction ID" value="UER00329"/>
</dbReference>
<dbReference type="Gene3D" id="3.90.1150.10">
    <property type="entry name" value="Aspartate Aminotransferase, domain 1"/>
    <property type="match status" value="1"/>
</dbReference>
<evidence type="ECO:0000313" key="7">
    <source>
        <dbReference type="EMBL" id="NYH54256.1"/>
    </source>
</evidence>
<feature type="binding site" evidence="4">
    <location>
        <position position="100"/>
    </location>
    <ligand>
        <name>pyridoxal 5'-phosphate</name>
        <dbReference type="ChEBI" id="CHEBI:597326"/>
    </ligand>
</feature>
<dbReference type="UniPathway" id="UPA00334">
    <property type="reaction ID" value="UER00455"/>
</dbReference>
<organism evidence="8 9">
    <name type="scientific">Nocardiopsis sinuspersici</name>
    <dbReference type="NCBI Taxonomy" id="501010"/>
    <lineage>
        <taxon>Bacteria</taxon>
        <taxon>Bacillati</taxon>
        <taxon>Actinomycetota</taxon>
        <taxon>Actinomycetes</taxon>
        <taxon>Streptosporangiales</taxon>
        <taxon>Nocardiopsidaceae</taxon>
        <taxon>Nocardiopsis</taxon>
    </lineage>
</organism>
<comment type="similarity">
    <text evidence="4 6">Belongs to the kynureninase family.</text>
</comment>
<dbReference type="GO" id="GO:0019805">
    <property type="term" value="P:quinolinate biosynthetic process"/>
    <property type="evidence" value="ECO:0007669"/>
    <property type="project" value="UniProtKB-UniRule"/>
</dbReference>
<evidence type="ECO:0000256" key="6">
    <source>
        <dbReference type="PIRNR" id="PIRNR038800"/>
    </source>
</evidence>
<feature type="binding site" evidence="4">
    <location>
        <begin position="126"/>
        <end position="129"/>
    </location>
    <ligand>
        <name>pyridoxal 5'-phosphate</name>
        <dbReference type="ChEBI" id="CHEBI:597326"/>
    </ligand>
</feature>
<proteinExistence type="inferred from homology"/>
<evidence type="ECO:0000256" key="1">
    <source>
        <dbReference type="ARBA" id="ARBA00022642"/>
    </source>
</evidence>
<accession>A0A1V3BX17</accession>
<evidence type="ECO:0000256" key="5">
    <source>
        <dbReference type="NCBIfam" id="TIGR01814"/>
    </source>
</evidence>
<dbReference type="GO" id="GO:0005737">
    <property type="term" value="C:cytoplasm"/>
    <property type="evidence" value="ECO:0007669"/>
    <property type="project" value="UniProtKB-UniRule"/>
</dbReference>
<dbReference type="InterPro" id="IPR015422">
    <property type="entry name" value="PyrdxlP-dep_Trfase_small"/>
</dbReference>
<name>A0A1V3BX17_9ACTN</name>
<protein>
    <recommendedName>
        <fullName evidence="4 5">Kynureninase</fullName>
        <ecNumber evidence="4 5">3.7.1.3</ecNumber>
    </recommendedName>
    <alternativeName>
        <fullName evidence="4">L-kynurenine hydrolase</fullName>
    </alternativeName>
</protein>
<dbReference type="InterPro" id="IPR015424">
    <property type="entry name" value="PyrdxlP-dep_Trfase"/>
</dbReference>
<comment type="caution">
    <text evidence="8">The sequence shown here is derived from an EMBL/GenBank/DDBJ whole genome shotgun (WGS) entry which is preliminary data.</text>
</comment>
<dbReference type="PANTHER" id="PTHR14084:SF0">
    <property type="entry name" value="KYNURENINASE"/>
    <property type="match status" value="1"/>
</dbReference>
<feature type="binding site" evidence="4">
    <location>
        <position position="198"/>
    </location>
    <ligand>
        <name>pyridoxal 5'-phosphate</name>
        <dbReference type="ChEBI" id="CHEBI:597326"/>
    </ligand>
</feature>
<dbReference type="EMBL" id="JACCHL010000001">
    <property type="protein sequence ID" value="NYH54256.1"/>
    <property type="molecule type" value="Genomic_DNA"/>
</dbReference>
<dbReference type="Pfam" id="PF22580">
    <property type="entry name" value="KYNU_C"/>
    <property type="match status" value="1"/>
</dbReference>
<dbReference type="GO" id="GO:0030170">
    <property type="term" value="F:pyridoxal phosphate binding"/>
    <property type="evidence" value="ECO:0007669"/>
    <property type="project" value="UniProtKB-UniRule"/>
</dbReference>
<comment type="subunit">
    <text evidence="4 6">Homodimer.</text>
</comment>
<comment type="catalytic activity">
    <reaction evidence="4 6">
        <text>L-kynurenine + H2O = anthranilate + L-alanine + H(+)</text>
        <dbReference type="Rhea" id="RHEA:16813"/>
        <dbReference type="ChEBI" id="CHEBI:15377"/>
        <dbReference type="ChEBI" id="CHEBI:15378"/>
        <dbReference type="ChEBI" id="CHEBI:16567"/>
        <dbReference type="ChEBI" id="CHEBI:57959"/>
        <dbReference type="ChEBI" id="CHEBI:57972"/>
        <dbReference type="EC" id="3.7.1.3"/>
    </reaction>
</comment>
<evidence type="ECO:0000256" key="4">
    <source>
        <dbReference type="HAMAP-Rule" id="MF_01970"/>
    </source>
</evidence>
<keyword evidence="3 4" id="KW-0663">Pyridoxal phosphate</keyword>
<dbReference type="Proteomes" id="UP000584931">
    <property type="component" value="Unassembled WGS sequence"/>
</dbReference>
<feature type="binding site" evidence="4">
    <location>
        <position position="223"/>
    </location>
    <ligand>
        <name>pyridoxal 5'-phosphate</name>
        <dbReference type="ChEBI" id="CHEBI:597326"/>
    </ligand>
</feature>
<dbReference type="GO" id="GO:0019441">
    <property type="term" value="P:L-tryptophan catabolic process to kynurenine"/>
    <property type="evidence" value="ECO:0007669"/>
    <property type="project" value="TreeGrafter"/>
</dbReference>
<keyword evidence="9" id="KW-1185">Reference proteome</keyword>
<dbReference type="EC" id="3.7.1.3" evidence="4 5"/>
<dbReference type="OrthoDB" id="9812626at2"/>
<dbReference type="PIRSF" id="PIRSF038800">
    <property type="entry name" value="KYNU"/>
    <property type="match status" value="1"/>
</dbReference>
<dbReference type="Proteomes" id="UP000189004">
    <property type="component" value="Unassembled WGS sequence"/>
</dbReference>
<dbReference type="SUPFAM" id="SSF53383">
    <property type="entry name" value="PLP-dependent transferases"/>
    <property type="match status" value="1"/>
</dbReference>
<reference evidence="7 10" key="3">
    <citation type="submission" date="2020-07" db="EMBL/GenBank/DDBJ databases">
        <title>Sequencing the genomes of 1000 actinobacteria strains.</title>
        <authorList>
            <person name="Klenk H.-P."/>
        </authorList>
    </citation>
    <scope>NUCLEOTIDE SEQUENCE [LARGE SCALE GENOMIC DNA]</scope>
    <source>
        <strain evidence="7 10">DSM 45278</strain>
    </source>
</reference>
<dbReference type="GO" id="GO:0097053">
    <property type="term" value="P:L-kynurenine catabolic process"/>
    <property type="evidence" value="ECO:0007669"/>
    <property type="project" value="UniProtKB-UniRule"/>
</dbReference>
<dbReference type="InterPro" id="IPR015421">
    <property type="entry name" value="PyrdxlP-dep_Trfase_major"/>
</dbReference>
<dbReference type="EMBL" id="MCOK01000001">
    <property type="protein sequence ID" value="OOC53071.1"/>
    <property type="molecule type" value="Genomic_DNA"/>
</dbReference>
<evidence type="ECO:0000313" key="10">
    <source>
        <dbReference type="Proteomes" id="UP000584931"/>
    </source>
</evidence>
<comment type="caution">
    <text evidence="4">Lacks conserved residue(s) required for the propagation of feature annotation.</text>
</comment>
<comment type="pathway">
    <text evidence="4 6">Amino-acid degradation; L-kynurenine degradation; L-alanine and anthranilate from L-kynurenine: step 1/1.</text>
</comment>
<evidence type="ECO:0000256" key="2">
    <source>
        <dbReference type="ARBA" id="ARBA00022801"/>
    </source>
</evidence>
<dbReference type="NCBIfam" id="TIGR01814">
    <property type="entry name" value="kynureninase"/>
    <property type="match status" value="1"/>
</dbReference>
<feature type="binding site" evidence="4">
    <location>
        <position position="253"/>
    </location>
    <ligand>
        <name>pyridoxal 5'-phosphate</name>
        <dbReference type="ChEBI" id="CHEBI:597326"/>
    </ligand>
</feature>
<sequence length="412" mass="44240">MIPTTREECVALDEADPLAAFREEFVLPEGVIYLDGNSLGALPRSTPGRVADMIEREWGRDLIRSWNDAGWWDKPRTLGAKVAPLVGAGPDEVVVGDGASANLFKTLVAALRMSDRSVVLGEEGNFPTDLYVTEGAAALAGATQRRVDPDGPGLAGALAAGDVAVLLLSHVDYRSGILRDMPGITRLAHEHGALVIWDLCHSVGAVPVDLSGSGADFAVGCTYKYLNAGPGAPAFLYAARRHHSVADQPLSGWHGHARPFDFSTGYEPAQGVSRFLSGSQPLVADAALEASLDVWAEADLDLVRAKSLAMTDLFLDRAARVGISSITPSEHERRGSQVALVQPEEGAGYPIVQALIERGVIGDFRAPDVMRFGFTPLYLRYVDVWDAATALVEVVETGEWRQERFSRRAQVT</sequence>
<dbReference type="GO" id="GO:0043420">
    <property type="term" value="P:anthranilate metabolic process"/>
    <property type="evidence" value="ECO:0007669"/>
    <property type="project" value="TreeGrafter"/>
</dbReference>
<comment type="cofactor">
    <cofactor evidence="4 6">
        <name>pyridoxal 5'-phosphate</name>
        <dbReference type="ChEBI" id="CHEBI:597326"/>
    </cofactor>
</comment>
<comment type="pathway">
    <text evidence="4 6">Cofactor biosynthesis; NAD(+) biosynthesis; quinolinate from L-kynurenine: step 2/3.</text>
</comment>
<comment type="catalytic activity">
    <reaction evidence="6">
        <text>3-hydroxy-L-kynurenine + H2O = 3-hydroxyanthranilate + L-alanine + H(+)</text>
        <dbReference type="Rhea" id="RHEA:25143"/>
        <dbReference type="ChEBI" id="CHEBI:15377"/>
        <dbReference type="ChEBI" id="CHEBI:15378"/>
        <dbReference type="ChEBI" id="CHEBI:36559"/>
        <dbReference type="ChEBI" id="CHEBI:57972"/>
        <dbReference type="ChEBI" id="CHEBI:58125"/>
        <dbReference type="EC" id="3.7.1.3"/>
    </reaction>
</comment>
<dbReference type="STRING" id="501010.NOSIN_03930"/>
<dbReference type="HAMAP" id="MF_01970">
    <property type="entry name" value="Kynureninase"/>
    <property type="match status" value="1"/>
</dbReference>
<dbReference type="Gene3D" id="3.40.640.10">
    <property type="entry name" value="Type I PLP-dependent aspartate aminotransferase-like (Major domain)"/>
    <property type="match status" value="1"/>
</dbReference>
<evidence type="ECO:0000313" key="8">
    <source>
        <dbReference type="EMBL" id="OOC53071.1"/>
    </source>
</evidence>
<dbReference type="PANTHER" id="PTHR14084">
    <property type="entry name" value="KYNURENINASE"/>
    <property type="match status" value="1"/>
</dbReference>
<dbReference type="GO" id="GO:0009435">
    <property type="term" value="P:NAD+ biosynthetic process"/>
    <property type="evidence" value="ECO:0007669"/>
    <property type="project" value="UniProtKB-UniRule"/>
</dbReference>
<gene>
    <name evidence="4" type="primary">kynU</name>
    <name evidence="7" type="ORF">HNR06_003845</name>
    <name evidence="8" type="ORF">NOSIN_03930</name>
</gene>
<reference evidence="8" key="1">
    <citation type="submission" date="2016-08" db="EMBL/GenBank/DDBJ databases">
        <authorList>
            <person name="Seilhamer J.J."/>
        </authorList>
    </citation>
    <scope>NUCLEOTIDE SEQUENCE [LARGE SCALE GENOMIC DNA]</scope>
    <source>
        <strain evidence="8">UTMC102</strain>
    </source>
</reference>